<organism evidence="2 3">
    <name type="scientific">Puccinia sorghi</name>
    <dbReference type="NCBI Taxonomy" id="27349"/>
    <lineage>
        <taxon>Eukaryota</taxon>
        <taxon>Fungi</taxon>
        <taxon>Dikarya</taxon>
        <taxon>Basidiomycota</taxon>
        <taxon>Pucciniomycotina</taxon>
        <taxon>Pucciniomycetes</taxon>
        <taxon>Pucciniales</taxon>
        <taxon>Pucciniaceae</taxon>
        <taxon>Puccinia</taxon>
    </lineage>
</organism>
<keyword evidence="1" id="KW-0472">Membrane</keyword>
<comment type="caution">
    <text evidence="2">The sequence shown here is derived from an EMBL/GenBank/DDBJ whole genome shotgun (WGS) entry which is preliminary data.</text>
</comment>
<keyword evidence="3" id="KW-1185">Reference proteome</keyword>
<reference evidence="2 3" key="1">
    <citation type="submission" date="2015-08" db="EMBL/GenBank/DDBJ databases">
        <title>Next Generation Sequencing and Analysis of the Genome of Puccinia sorghi L Schw, the Causal Agent of Maize Common Rust.</title>
        <authorList>
            <person name="Rochi L."/>
            <person name="Burguener G."/>
            <person name="Darino M."/>
            <person name="Turjanski A."/>
            <person name="Kreff E."/>
            <person name="Dieguez M.J."/>
            <person name="Sacco F."/>
        </authorList>
    </citation>
    <scope>NUCLEOTIDE SEQUENCE [LARGE SCALE GENOMIC DNA]</scope>
    <source>
        <strain evidence="2 3">RO10H11247</strain>
    </source>
</reference>
<feature type="transmembrane region" description="Helical" evidence="1">
    <location>
        <begin position="23"/>
        <end position="49"/>
    </location>
</feature>
<protein>
    <submittedName>
        <fullName evidence="2">Uncharacterized protein</fullName>
    </submittedName>
</protein>
<sequence length="259" mass="30891">MRLICIGYQCCGDFHSLCSTLFIIFYFWDFMVCWIMGYLHNILSCSTYLQLRKIFKLWRCLSSLRKEAISLKMNYGKYEYILSHSQYIGIKTLYQCFKSPEDLSHGLKFQIFRNHQLIPIFFFKAKNQTYEKFICPKFYQYITEFEQTYSETIMEDSEACKDILGNEFMESKISFFCLTHGTSKPMERSIKTCLSNYMLMIHLEILLSVEQAYIILFHFVWPATSNEKSGIKLPFFCHIRDKVSSWYSISSQLIVFMFN</sequence>
<name>A0A0L6V3V8_9BASI</name>
<accession>A0A0L6V3V8</accession>
<gene>
    <name evidence="2" type="ORF">VP01_2676g3</name>
</gene>
<dbReference type="VEuPathDB" id="FungiDB:VP01_2676g3"/>
<dbReference type="AlphaFoldDB" id="A0A0L6V3V8"/>
<proteinExistence type="predicted"/>
<evidence type="ECO:0000313" key="2">
    <source>
        <dbReference type="EMBL" id="KNZ55446.1"/>
    </source>
</evidence>
<dbReference type="EMBL" id="LAVV01007586">
    <property type="protein sequence ID" value="KNZ55446.1"/>
    <property type="molecule type" value="Genomic_DNA"/>
</dbReference>
<dbReference type="Proteomes" id="UP000037035">
    <property type="component" value="Unassembled WGS sequence"/>
</dbReference>
<keyword evidence="1" id="KW-0812">Transmembrane</keyword>
<keyword evidence="1" id="KW-1133">Transmembrane helix</keyword>
<evidence type="ECO:0000256" key="1">
    <source>
        <dbReference type="SAM" id="Phobius"/>
    </source>
</evidence>
<evidence type="ECO:0000313" key="3">
    <source>
        <dbReference type="Proteomes" id="UP000037035"/>
    </source>
</evidence>